<evidence type="ECO:0000256" key="2">
    <source>
        <dbReference type="SAM" id="Phobius"/>
    </source>
</evidence>
<keyword evidence="2" id="KW-0812">Transmembrane</keyword>
<dbReference type="OrthoDB" id="4774205at2"/>
<feature type="compositionally biased region" description="Low complexity" evidence="1">
    <location>
        <begin position="11"/>
        <end position="27"/>
    </location>
</feature>
<feature type="region of interest" description="Disordered" evidence="1">
    <location>
        <begin position="1"/>
        <end position="27"/>
    </location>
</feature>
<dbReference type="Proteomes" id="UP000444960">
    <property type="component" value="Unassembled WGS sequence"/>
</dbReference>
<proteinExistence type="predicted"/>
<organism evidence="3 4">
    <name type="scientific">Gordonia spumicola</name>
    <dbReference type="NCBI Taxonomy" id="589161"/>
    <lineage>
        <taxon>Bacteria</taxon>
        <taxon>Bacillati</taxon>
        <taxon>Actinomycetota</taxon>
        <taxon>Actinomycetes</taxon>
        <taxon>Mycobacteriales</taxon>
        <taxon>Gordoniaceae</taxon>
        <taxon>Gordonia</taxon>
    </lineage>
</organism>
<feature type="transmembrane region" description="Helical" evidence="2">
    <location>
        <begin position="131"/>
        <end position="153"/>
    </location>
</feature>
<evidence type="ECO:0000313" key="4">
    <source>
        <dbReference type="Proteomes" id="UP000444960"/>
    </source>
</evidence>
<reference evidence="4" key="1">
    <citation type="submission" date="2019-06" db="EMBL/GenBank/DDBJ databases">
        <title>Gordonia isolated from sludge of a wastewater treatment plant.</title>
        <authorList>
            <person name="Tamura T."/>
            <person name="Aoyama K."/>
            <person name="Kang Y."/>
            <person name="Saito S."/>
            <person name="Akiyama N."/>
            <person name="Yazawa K."/>
            <person name="Gonoi T."/>
            <person name="Mikami Y."/>
        </authorList>
    </citation>
    <scope>NUCLEOTIDE SEQUENCE [LARGE SCALE GENOMIC DNA]</scope>
    <source>
        <strain evidence="4">NBRC 107696</strain>
    </source>
</reference>
<dbReference type="EMBL" id="BJOV01000005">
    <property type="protein sequence ID" value="GEE02262.1"/>
    <property type="molecule type" value="Genomic_DNA"/>
</dbReference>
<keyword evidence="4" id="KW-1185">Reference proteome</keyword>
<evidence type="ECO:0000256" key="1">
    <source>
        <dbReference type="SAM" id="MobiDB-lite"/>
    </source>
</evidence>
<comment type="caution">
    <text evidence="3">The sequence shown here is derived from an EMBL/GenBank/DDBJ whole genome shotgun (WGS) entry which is preliminary data.</text>
</comment>
<gene>
    <name evidence="3" type="ORF">nbrc107696_27080</name>
</gene>
<accession>A0A7I9VAJ3</accession>
<evidence type="ECO:0000313" key="3">
    <source>
        <dbReference type="EMBL" id="GEE02262.1"/>
    </source>
</evidence>
<sequence>MNAPQQPTGPQYPQAQHPQAQYPQAQYSQPQYPQGYIDLTIQGSVMTSNMITPDVVINGYRIPTSYGYQQVPMQPGPVHIEAYAQWMRRYGQASMDFTIAPGQRVPVFYAAPMHQFTTGSMGHEKQKRKGLAAFLGIMALIIVPVVLMLVVAVSL</sequence>
<protein>
    <submittedName>
        <fullName evidence="3">Uncharacterized protein</fullName>
    </submittedName>
</protein>
<keyword evidence="2" id="KW-0472">Membrane</keyword>
<name>A0A7I9VAJ3_9ACTN</name>
<dbReference type="AlphaFoldDB" id="A0A7I9VAJ3"/>
<keyword evidence="2" id="KW-1133">Transmembrane helix</keyword>
<dbReference type="RefSeq" id="WP_161895958.1">
    <property type="nucleotide sequence ID" value="NZ_BJOV01000005.1"/>
</dbReference>